<keyword evidence="1" id="KW-0732">Signal</keyword>
<evidence type="ECO:0000313" key="2">
    <source>
        <dbReference type="EMBL" id="QDQ74434.1"/>
    </source>
</evidence>
<organism evidence="2 3">
    <name type="scientific">Pseudoluteimonas lycopersici</name>
    <dbReference type="NCBI Taxonomy" id="1324796"/>
    <lineage>
        <taxon>Bacteria</taxon>
        <taxon>Pseudomonadati</taxon>
        <taxon>Pseudomonadota</taxon>
        <taxon>Gammaproteobacteria</taxon>
        <taxon>Lysobacterales</taxon>
        <taxon>Lysobacteraceae</taxon>
        <taxon>Pseudoluteimonas</taxon>
    </lineage>
</organism>
<dbReference type="AlphaFoldDB" id="A0A516V7I3"/>
<keyword evidence="3" id="KW-1185">Reference proteome</keyword>
<evidence type="ECO:0000256" key="1">
    <source>
        <dbReference type="SAM" id="SignalP"/>
    </source>
</evidence>
<proteinExistence type="predicted"/>
<reference evidence="2 3" key="1">
    <citation type="submission" date="2019-07" db="EMBL/GenBank/DDBJ databases">
        <title>Lysobacter weifangensis sp. nov., isolated from bensulfuron-methyl contaminated farmland soil.</title>
        <authorList>
            <person name="Zhao H."/>
        </authorList>
    </citation>
    <scope>NUCLEOTIDE SEQUENCE [LARGE SCALE GENOMIC DNA]</scope>
    <source>
        <strain evidence="2 3">CC-Bw-6</strain>
    </source>
</reference>
<dbReference type="Proteomes" id="UP000315891">
    <property type="component" value="Chromosome"/>
</dbReference>
<protein>
    <recommendedName>
        <fullName evidence="4">DUF4360 domain-containing protein</fullName>
    </recommendedName>
</protein>
<sequence>MKTSNLLALTCGVLCTGLLLADASATGLGYTTNRKIMAGSQCQPSTGSQTGDVYINPEGVRNISTQNRYVSCALVFDGDDDIDVDDSDDSTGPGGMEIEVGLDYSTVPSNQSPVTNCTLIRFDYDGTRTTAAFPAVQVQGGTTVTYTYLYNPAVLDGLSPFNPDTVSLNCRLPPQVRLNYVKTYEYEYTGGFYYVP</sequence>
<gene>
    <name evidence="2" type="ORF">FNZ56_11360</name>
</gene>
<accession>A0A516V7I3</accession>
<feature type="signal peptide" evidence="1">
    <location>
        <begin position="1"/>
        <end position="21"/>
    </location>
</feature>
<evidence type="ECO:0000313" key="3">
    <source>
        <dbReference type="Proteomes" id="UP000315891"/>
    </source>
</evidence>
<name>A0A516V7I3_9GAMM</name>
<feature type="chain" id="PRO_5022044582" description="DUF4360 domain-containing protein" evidence="1">
    <location>
        <begin position="22"/>
        <end position="196"/>
    </location>
</feature>
<dbReference type="RefSeq" id="WP_143879943.1">
    <property type="nucleotide sequence ID" value="NZ_BAABLZ010000001.1"/>
</dbReference>
<dbReference type="EMBL" id="CP041742">
    <property type="protein sequence ID" value="QDQ74434.1"/>
    <property type="molecule type" value="Genomic_DNA"/>
</dbReference>
<evidence type="ECO:0008006" key="4">
    <source>
        <dbReference type="Google" id="ProtNLM"/>
    </source>
</evidence>